<dbReference type="UniPathway" id="UPA00143"/>
<evidence type="ECO:0000256" key="1">
    <source>
        <dbReference type="ARBA" id="ARBA00002668"/>
    </source>
</evidence>
<comment type="function">
    <text evidence="1">May act as a substrate-specific adapter of an E3 ubiquitin-protein ligase complex (CUL3-RBX1-BTB) which mediates the ubiquitination and subsequent proteasomal degradation of target proteins.</text>
</comment>
<organism evidence="6">
    <name type="scientific">Noccaea caerulescens</name>
    <name type="common">Alpine penny-cress</name>
    <name type="synonym">Thlaspi caerulescens</name>
    <dbReference type="NCBI Taxonomy" id="107243"/>
    <lineage>
        <taxon>Eukaryota</taxon>
        <taxon>Viridiplantae</taxon>
        <taxon>Streptophyta</taxon>
        <taxon>Embryophyta</taxon>
        <taxon>Tracheophyta</taxon>
        <taxon>Spermatophyta</taxon>
        <taxon>Magnoliopsida</taxon>
        <taxon>eudicotyledons</taxon>
        <taxon>Gunneridae</taxon>
        <taxon>Pentapetalae</taxon>
        <taxon>rosids</taxon>
        <taxon>malvids</taxon>
        <taxon>Brassicales</taxon>
        <taxon>Brassicaceae</taxon>
        <taxon>Coluteocarpeae</taxon>
        <taxon>Noccaea</taxon>
    </lineage>
</organism>
<feature type="domain" description="At3g05675-like ankyrin-like" evidence="5">
    <location>
        <begin position="292"/>
        <end position="514"/>
    </location>
</feature>
<dbReference type="AlphaFoldDB" id="A0A1J3DQ92"/>
<feature type="region of interest" description="Disordered" evidence="4">
    <location>
        <begin position="43"/>
        <end position="122"/>
    </location>
</feature>
<evidence type="ECO:0000256" key="2">
    <source>
        <dbReference type="ARBA" id="ARBA00004906"/>
    </source>
</evidence>
<dbReference type="InterPro" id="IPR038920">
    <property type="entry name" value="At3g05675-like"/>
</dbReference>
<evidence type="ECO:0000256" key="3">
    <source>
        <dbReference type="ARBA" id="ARBA00022786"/>
    </source>
</evidence>
<dbReference type="EMBL" id="GEVI01012104">
    <property type="protein sequence ID" value="JAU20216.1"/>
    <property type="molecule type" value="Transcribed_RNA"/>
</dbReference>
<dbReference type="PANTHER" id="PTHR31060">
    <property type="entry name" value="OSJNBA0011J08.25 PROTEIN-RELATED"/>
    <property type="match status" value="1"/>
</dbReference>
<gene>
    <name evidence="6" type="ORF">GA_TR8673_c0_g1_i1_g.27757</name>
</gene>
<keyword evidence="3" id="KW-0833">Ubl conjugation pathway</keyword>
<dbReference type="GO" id="GO:0016567">
    <property type="term" value="P:protein ubiquitination"/>
    <property type="evidence" value="ECO:0007669"/>
    <property type="project" value="UniProtKB-UniPathway"/>
</dbReference>
<name>A0A1J3DQ92_NOCCA</name>
<accession>A0A1J3DQ92</accession>
<dbReference type="PANTHER" id="PTHR31060:SF5">
    <property type="entry name" value="PRLI-INTERACTING FACTOR G, PUTATIVE, EXPRESSED-RELATED"/>
    <property type="match status" value="1"/>
</dbReference>
<proteinExistence type="predicted"/>
<evidence type="ECO:0000313" key="6">
    <source>
        <dbReference type="EMBL" id="JAU20216.1"/>
    </source>
</evidence>
<feature type="compositionally biased region" description="Basic residues" evidence="4">
    <location>
        <begin position="43"/>
        <end position="53"/>
    </location>
</feature>
<dbReference type="InterPro" id="IPR058039">
    <property type="entry name" value="At3g05675-like_ankyrin"/>
</dbReference>
<comment type="pathway">
    <text evidence="2">Protein modification; protein ubiquitination.</text>
</comment>
<sequence length="533" mass="59749">MAEIKIGKVEQGQTKIRNVPVAVTPEGFWCCPSPVAFQKTLKSHHNSLNKHKQSSPLPPPTLPKSRHTPTTTTTEKEKKPSSTTIRSVIASDELQHQNSGNSETHHSIAVPATVQERPQRQKVETLPRKVAIEFGEPGTSDAKVILVGKQGFCVKLSVHKKALVDHSSFFAKKLAEKDSVFACLEIESCEDAEIYVETIGLMYCKDMKQRLMKQNVSRVLRVLKVAELLGFSSCIQSCLDYLEAVPWVGEEEEEKVISSILRLKTEGVVGVVTTPVLKRVASSAVDPPKETLSRIIELVLRSKEEKSRREMKVIVLKLLREQNGANVVADNFNETIYNSCQNCLDSVLSLFQQAETDTKQIAVEADNLTWLLDVLAERQAAEEFSVTWANQKELALLHEKLPSMSRYHISRVTSRLFVGIGRGELLPSKDTRLLLLTTWLQPLFSDYNWLQHGCRSFDGKLVEEGIGRTILTLPLEDQQSILLSWLGSFLNGGDGGCPNLQRAFEVWWRRSFIRPYSDRQANGLSQTDSTSNE</sequence>
<reference evidence="6" key="1">
    <citation type="submission" date="2016-07" db="EMBL/GenBank/DDBJ databases">
        <title>De novo transcriptome assembly of four accessions of the metal hyperaccumulator plant Noccaea caerulescens.</title>
        <authorList>
            <person name="Blande D."/>
            <person name="Halimaa P."/>
            <person name="Tervahauta A.I."/>
            <person name="Aarts M.G."/>
            <person name="Karenlampi S.O."/>
        </authorList>
    </citation>
    <scope>NUCLEOTIDE SEQUENCE</scope>
</reference>
<evidence type="ECO:0000259" key="5">
    <source>
        <dbReference type="Pfam" id="PF25553"/>
    </source>
</evidence>
<protein>
    <submittedName>
        <fullName evidence="6">BTB/POZ domain-containing protein</fullName>
    </submittedName>
</protein>
<dbReference type="Pfam" id="PF25553">
    <property type="entry name" value="BTB-POZ_ANK-like"/>
    <property type="match status" value="1"/>
</dbReference>
<evidence type="ECO:0000256" key="4">
    <source>
        <dbReference type="SAM" id="MobiDB-lite"/>
    </source>
</evidence>